<comment type="caution">
    <text evidence="1">The sequence shown here is derived from an EMBL/GenBank/DDBJ whole genome shotgun (WGS) entry which is preliminary data.</text>
</comment>
<protein>
    <submittedName>
        <fullName evidence="1">GTP pyrophosphokinase</fullName>
    </submittedName>
</protein>
<gene>
    <name evidence="1" type="ORF">KDM92_03430</name>
</gene>
<dbReference type="Proteomes" id="UP000680158">
    <property type="component" value="Unassembled WGS sequence"/>
</dbReference>
<accession>A0A941DG33</accession>
<dbReference type="EMBL" id="JAGSPM010000002">
    <property type="protein sequence ID" value="MBR7745617.1"/>
    <property type="molecule type" value="Genomic_DNA"/>
</dbReference>
<name>A0A941DG33_9BURK</name>
<dbReference type="AlphaFoldDB" id="A0A941DG33"/>
<dbReference type="RefSeq" id="WP_212683026.1">
    <property type="nucleotide sequence ID" value="NZ_JAGSPM010000002.1"/>
</dbReference>
<reference evidence="1 2" key="1">
    <citation type="submission" date="2021-04" db="EMBL/GenBank/DDBJ databases">
        <title>novel species isolated from subtropical streams in China.</title>
        <authorList>
            <person name="Lu H."/>
        </authorList>
    </citation>
    <scope>NUCLEOTIDE SEQUENCE [LARGE SCALE GENOMIC DNA]</scope>
    <source>
        <strain evidence="1 2">BYS107W</strain>
    </source>
</reference>
<proteinExistence type="predicted"/>
<evidence type="ECO:0000313" key="1">
    <source>
        <dbReference type="EMBL" id="MBR7745617.1"/>
    </source>
</evidence>
<dbReference type="SUPFAM" id="SSF109604">
    <property type="entry name" value="HD-domain/PDEase-like"/>
    <property type="match status" value="1"/>
</dbReference>
<organism evidence="1 2">
    <name type="scientific">Undibacterium baiyunense</name>
    <dbReference type="NCBI Taxonomy" id="2828731"/>
    <lineage>
        <taxon>Bacteria</taxon>
        <taxon>Pseudomonadati</taxon>
        <taxon>Pseudomonadota</taxon>
        <taxon>Betaproteobacteria</taxon>
        <taxon>Burkholderiales</taxon>
        <taxon>Oxalobacteraceae</taxon>
        <taxon>Undibacterium</taxon>
    </lineage>
</organism>
<keyword evidence="2" id="KW-1185">Reference proteome</keyword>
<sequence>MSTLAAAIEFATRAHAGRIGEDGDPEIFHSMRVMLRLQDELERQTAILHDVIEDGGKTPEDLRAAGFTEEVIEAVQTLTGRPDESYDTYIQRVIQVPLATRVKQADVAEHASVVSKMPVNDEQISRMGNYQRARATLAAALRSF</sequence>
<dbReference type="Gene3D" id="1.10.3210.10">
    <property type="entry name" value="Hypothetical protein af1432"/>
    <property type="match status" value="1"/>
</dbReference>
<evidence type="ECO:0000313" key="2">
    <source>
        <dbReference type="Proteomes" id="UP000680158"/>
    </source>
</evidence>